<sequence length="317" mass="34869">MTTPSSTRSEVEAAEKAFKLAESRFLANDIAAALRTAREAQRRFRAHNLPASLLANAVAAYEVHAAASSRRNWYAVLAVAGNGDHRSTSTSVVTHDSLKQQYRRLCLLLHPDKNHSAAADGAFKLLRQAWDALSLRHPPGSAAVPPPASRPKPAETPVNRGPPFSADAANPKTRKRPRTRTVNCHHCGYSFTSVVDEEFYYGVKCIHCKQWVSKPAWRREPEPAGSAPPPPPNRQRERSPSPPPPWERERETSPSSSPPPARSGSSSTSKFPCPGKCTRCGAKYTARVSVGTWHIRCEACHVYVMVCVRNPYYATTV</sequence>
<dbReference type="Gramene" id="LPERR03G34310.1">
    <property type="protein sequence ID" value="LPERR03G34310.1"/>
    <property type="gene ID" value="LPERR03G34310"/>
</dbReference>
<evidence type="ECO:0000313" key="4">
    <source>
        <dbReference type="Proteomes" id="UP000032180"/>
    </source>
</evidence>
<feature type="region of interest" description="Disordered" evidence="1">
    <location>
        <begin position="217"/>
        <end position="272"/>
    </location>
</feature>
<dbReference type="Proteomes" id="UP000032180">
    <property type="component" value="Chromosome 3"/>
</dbReference>
<evidence type="ECO:0000256" key="1">
    <source>
        <dbReference type="SAM" id="MobiDB-lite"/>
    </source>
</evidence>
<reference evidence="3 4" key="1">
    <citation type="submission" date="2012-08" db="EMBL/GenBank/DDBJ databases">
        <title>Oryza genome evolution.</title>
        <authorList>
            <person name="Wing R.A."/>
        </authorList>
    </citation>
    <scope>NUCLEOTIDE SEQUENCE</scope>
</reference>
<reference evidence="3" key="3">
    <citation type="submission" date="2015-04" db="UniProtKB">
        <authorList>
            <consortium name="EnsemblPlants"/>
        </authorList>
    </citation>
    <scope>IDENTIFICATION</scope>
</reference>
<dbReference type="SMART" id="SM00271">
    <property type="entry name" value="DnaJ"/>
    <property type="match status" value="1"/>
</dbReference>
<name>A0A0D9W154_9ORYZ</name>
<dbReference type="InterPro" id="IPR001623">
    <property type="entry name" value="DnaJ_domain"/>
</dbReference>
<dbReference type="Gene3D" id="1.10.287.110">
    <property type="entry name" value="DnaJ domain"/>
    <property type="match status" value="1"/>
</dbReference>
<keyword evidence="4" id="KW-1185">Reference proteome</keyword>
<dbReference type="InterPro" id="IPR036869">
    <property type="entry name" value="J_dom_sf"/>
</dbReference>
<feature type="region of interest" description="Disordered" evidence="1">
    <location>
        <begin position="137"/>
        <end position="180"/>
    </location>
</feature>
<reference evidence="4" key="2">
    <citation type="submission" date="2013-12" db="EMBL/GenBank/DDBJ databases">
        <authorList>
            <person name="Yu Y."/>
            <person name="Lee S."/>
            <person name="de Baynast K."/>
            <person name="Wissotski M."/>
            <person name="Liu L."/>
            <person name="Talag J."/>
            <person name="Goicoechea J."/>
            <person name="Angelova A."/>
            <person name="Jetty R."/>
            <person name="Kudrna D."/>
            <person name="Golser W."/>
            <person name="Rivera L."/>
            <person name="Zhang J."/>
            <person name="Wing R."/>
        </authorList>
    </citation>
    <scope>NUCLEOTIDE SEQUENCE</scope>
</reference>
<dbReference type="AlphaFoldDB" id="A0A0D9W154"/>
<organism evidence="3 4">
    <name type="scientific">Leersia perrieri</name>
    <dbReference type="NCBI Taxonomy" id="77586"/>
    <lineage>
        <taxon>Eukaryota</taxon>
        <taxon>Viridiplantae</taxon>
        <taxon>Streptophyta</taxon>
        <taxon>Embryophyta</taxon>
        <taxon>Tracheophyta</taxon>
        <taxon>Spermatophyta</taxon>
        <taxon>Magnoliopsida</taxon>
        <taxon>Liliopsida</taxon>
        <taxon>Poales</taxon>
        <taxon>Poaceae</taxon>
        <taxon>BOP clade</taxon>
        <taxon>Oryzoideae</taxon>
        <taxon>Oryzeae</taxon>
        <taxon>Oryzinae</taxon>
        <taxon>Leersia</taxon>
    </lineage>
</organism>
<dbReference type="PROSITE" id="PS50076">
    <property type="entry name" value="DNAJ_2"/>
    <property type="match status" value="1"/>
</dbReference>
<dbReference type="SUPFAM" id="SSF46565">
    <property type="entry name" value="Chaperone J-domain"/>
    <property type="match status" value="1"/>
</dbReference>
<proteinExistence type="predicted"/>
<feature type="domain" description="J" evidence="2">
    <location>
        <begin position="72"/>
        <end position="138"/>
    </location>
</feature>
<accession>A0A0D9W154</accession>
<dbReference type="PANTHER" id="PTHR44137">
    <property type="entry name" value="BNAC03G44070D PROTEIN"/>
    <property type="match status" value="1"/>
</dbReference>
<evidence type="ECO:0000313" key="3">
    <source>
        <dbReference type="EnsemblPlants" id="LPERR03G34310.1"/>
    </source>
</evidence>
<dbReference type="EnsemblPlants" id="LPERR03G34310.1">
    <property type="protein sequence ID" value="LPERR03G34310.1"/>
    <property type="gene ID" value="LPERR03G34310"/>
</dbReference>
<dbReference type="PANTHER" id="PTHR44137:SF16">
    <property type="entry name" value="OS03G0837400 PROTEIN"/>
    <property type="match status" value="1"/>
</dbReference>
<dbReference type="GO" id="GO:0005783">
    <property type="term" value="C:endoplasmic reticulum"/>
    <property type="evidence" value="ECO:0007669"/>
    <property type="project" value="UniProtKB-ARBA"/>
</dbReference>
<protein>
    <recommendedName>
        <fullName evidence="2">J domain-containing protein</fullName>
    </recommendedName>
</protein>
<dbReference type="CDD" id="cd06257">
    <property type="entry name" value="DnaJ"/>
    <property type="match status" value="1"/>
</dbReference>
<dbReference type="Pfam" id="PF00226">
    <property type="entry name" value="DnaJ"/>
    <property type="match status" value="1"/>
</dbReference>
<dbReference type="HOGENOM" id="CLU_081430_0_0_1"/>
<evidence type="ECO:0000259" key="2">
    <source>
        <dbReference type="PROSITE" id="PS50076"/>
    </source>
</evidence>